<dbReference type="InterPro" id="IPR036737">
    <property type="entry name" value="OmpA-like_sf"/>
</dbReference>
<feature type="domain" description="OmpA-like" evidence="3">
    <location>
        <begin position="178"/>
        <end position="310"/>
    </location>
</feature>
<dbReference type="SUPFAM" id="SSF103088">
    <property type="entry name" value="OmpA-like"/>
    <property type="match status" value="1"/>
</dbReference>
<dbReference type="PROSITE" id="PS51123">
    <property type="entry name" value="OMPA_2"/>
    <property type="match status" value="1"/>
</dbReference>
<keyword evidence="5" id="KW-1185">Reference proteome</keyword>
<dbReference type="PANTHER" id="PTHR30329">
    <property type="entry name" value="STATOR ELEMENT OF FLAGELLAR MOTOR COMPLEX"/>
    <property type="match status" value="1"/>
</dbReference>
<protein>
    <submittedName>
        <fullName evidence="4">Outer membrane protein OmpA</fullName>
    </submittedName>
</protein>
<reference evidence="5" key="1">
    <citation type="submission" date="2017-04" db="EMBL/GenBank/DDBJ databases">
        <authorList>
            <person name="Varghese N."/>
            <person name="Submissions S."/>
        </authorList>
    </citation>
    <scope>NUCLEOTIDE SEQUENCE [LARGE SCALE GENOMIC DNA]</scope>
    <source>
        <strain evidence="5">LMG 29540</strain>
    </source>
</reference>
<keyword evidence="1" id="KW-0472">Membrane</keyword>
<dbReference type="InterPro" id="IPR006665">
    <property type="entry name" value="OmpA-like"/>
</dbReference>
<dbReference type="GO" id="GO:0016020">
    <property type="term" value="C:membrane"/>
    <property type="evidence" value="ECO:0007669"/>
    <property type="project" value="UniProtKB-UniRule"/>
</dbReference>
<gene>
    <name evidence="4" type="ORF">SAMN06265784_101568</name>
</gene>
<dbReference type="InterPro" id="IPR050330">
    <property type="entry name" value="Bact_OuterMem_StrucFunc"/>
</dbReference>
<dbReference type="STRING" id="1515439.SAMN06265784_101568"/>
<evidence type="ECO:0000313" key="5">
    <source>
        <dbReference type="Proteomes" id="UP000193228"/>
    </source>
</evidence>
<evidence type="ECO:0000256" key="2">
    <source>
        <dbReference type="SAM" id="MobiDB-lite"/>
    </source>
</evidence>
<dbReference type="PANTHER" id="PTHR30329:SF21">
    <property type="entry name" value="LIPOPROTEIN YIAD-RELATED"/>
    <property type="match status" value="1"/>
</dbReference>
<dbReference type="Pfam" id="PF13488">
    <property type="entry name" value="Gly-zipper_Omp"/>
    <property type="match status" value="1"/>
</dbReference>
<evidence type="ECO:0000313" key="4">
    <source>
        <dbReference type="EMBL" id="SMG12502.1"/>
    </source>
</evidence>
<evidence type="ECO:0000256" key="1">
    <source>
        <dbReference type="PROSITE-ProRule" id="PRU00473"/>
    </source>
</evidence>
<dbReference type="Pfam" id="PF00691">
    <property type="entry name" value="OmpA"/>
    <property type="match status" value="1"/>
</dbReference>
<dbReference type="RefSeq" id="WP_085480725.1">
    <property type="nucleotide sequence ID" value="NZ_FXAT01000001.1"/>
</dbReference>
<organism evidence="4 5">
    <name type="scientific">Paraburkholderia susongensis</name>
    <dbReference type="NCBI Taxonomy" id="1515439"/>
    <lineage>
        <taxon>Bacteria</taxon>
        <taxon>Pseudomonadati</taxon>
        <taxon>Pseudomonadota</taxon>
        <taxon>Betaproteobacteria</taxon>
        <taxon>Burkholderiales</taxon>
        <taxon>Burkholderiaceae</taxon>
        <taxon>Paraburkholderia</taxon>
    </lineage>
</organism>
<feature type="region of interest" description="Disordered" evidence="2">
    <location>
        <begin position="339"/>
        <end position="383"/>
    </location>
</feature>
<feature type="compositionally biased region" description="Low complexity" evidence="2">
    <location>
        <begin position="364"/>
        <end position="378"/>
    </location>
</feature>
<evidence type="ECO:0000259" key="3">
    <source>
        <dbReference type="PROSITE" id="PS51123"/>
    </source>
</evidence>
<sequence>MRDAALMPALSYGVGRTLERAVGSRLLLDISKIITANMKRPICVALIATVGVSGCADMQGGQTNGASSGSANHASNGFAQFIQTHFDNADPCSDNARNIGGVGGAVVGTAIGVAVSRNKLIGGLIGAAIGAATGGLVGHAFDARRCALSKIAKANNLDMTVSPVAVADGDSHAQPVGLSVSIKDMPRNMEFRSGSDTLTPEAQRYFGEIAEQYRPQTRLASASTPQERAAVASTRILLIGHTDDTGDSQHNADLSERRARAVAKLFAAKGVPADSVFYQGAGETLPIADNRTEEGRASNRRVEIVDLTDVKSDILSNYLSSRTPNYQYYRPVDRTAQADAHVAADSGAHETPRAGSRRAKGRATGKAAAVADANSRSAGVRTDTDNASAAAAAATSASVATNSANATNAVSPSAAGTNTTAKTAGAGSAQTPAAALASATPSKPTATASAFATAAAPATGGVAAPLSVKAGEVDFGWHEAAPASLGVNFGSVTQQKSALSIFSDAKADDAPVSRTCANDRVRVANSVKSVSNDADLNLKTSQYYPGLYDTSWAQTVNGHLVALKNVAVLRDGAAPVHNPELVVYQDYTPAQAQSARPSFQLHPRVNAYPVSQGVLYRVFVDNGKLFNCMDIVFPKTAPFVASQGQLVRAQQGKYYAADFRPAIAR</sequence>
<dbReference type="Gene3D" id="3.30.1330.60">
    <property type="entry name" value="OmpA-like domain"/>
    <property type="match status" value="1"/>
</dbReference>
<dbReference type="Proteomes" id="UP000193228">
    <property type="component" value="Unassembled WGS sequence"/>
</dbReference>
<dbReference type="OrthoDB" id="345640at2"/>
<proteinExistence type="predicted"/>
<dbReference type="CDD" id="cd07185">
    <property type="entry name" value="OmpA_C-like"/>
    <property type="match status" value="1"/>
</dbReference>
<name>A0A1X7ID01_9BURK</name>
<feature type="region of interest" description="Disordered" evidence="2">
    <location>
        <begin position="401"/>
        <end position="426"/>
    </location>
</feature>
<dbReference type="EMBL" id="FXAT01000001">
    <property type="protein sequence ID" value="SMG12502.1"/>
    <property type="molecule type" value="Genomic_DNA"/>
</dbReference>
<dbReference type="InterPro" id="IPR039567">
    <property type="entry name" value="Gly-zipper"/>
</dbReference>
<accession>A0A1X7ID01</accession>
<dbReference type="AlphaFoldDB" id="A0A1X7ID01"/>